<dbReference type="Pfam" id="PF00782">
    <property type="entry name" value="DSPc"/>
    <property type="match status" value="1"/>
</dbReference>
<accession>A0A0M3KH80</accession>
<dbReference type="InterPro" id="IPR029021">
    <property type="entry name" value="Prot-tyrosine_phosphatase-like"/>
</dbReference>
<dbReference type="SUPFAM" id="SSF52799">
    <property type="entry name" value="(Phosphotyrosine protein) phosphatases II"/>
    <property type="match status" value="1"/>
</dbReference>
<dbReference type="InterPro" id="IPR000387">
    <property type="entry name" value="Tyr_Pase_dom"/>
</dbReference>
<dbReference type="InterPro" id="IPR000340">
    <property type="entry name" value="Dual-sp_phosphatase_cat-dom"/>
</dbReference>
<reference evidence="6" key="1">
    <citation type="submission" date="2017-02" db="UniProtKB">
        <authorList>
            <consortium name="WormBaseParasite"/>
        </authorList>
    </citation>
    <scope>IDENTIFICATION</scope>
</reference>
<evidence type="ECO:0000313" key="6">
    <source>
        <dbReference type="WBParaSite" id="ASIM_0002034501-mRNA-1"/>
    </source>
</evidence>
<dbReference type="PANTHER" id="PTHR45961">
    <property type="entry name" value="IP21249P"/>
    <property type="match status" value="1"/>
</dbReference>
<evidence type="ECO:0000256" key="2">
    <source>
        <dbReference type="ARBA" id="ARBA00022801"/>
    </source>
</evidence>
<dbReference type="WBParaSite" id="ASIM_0002034501-mRNA-1">
    <property type="protein sequence ID" value="ASIM_0002034501-mRNA-1"/>
    <property type="gene ID" value="ASIM_0002034501"/>
</dbReference>
<dbReference type="PRINTS" id="PR01908">
    <property type="entry name" value="ADSPHPHTASE"/>
</dbReference>
<evidence type="ECO:0000256" key="1">
    <source>
        <dbReference type="ARBA" id="ARBA00008601"/>
    </source>
</evidence>
<dbReference type="GO" id="GO:0004721">
    <property type="term" value="F:phosphoprotein phosphatase activity"/>
    <property type="evidence" value="ECO:0007669"/>
    <property type="project" value="UniProtKB-KW"/>
</dbReference>
<dbReference type="PROSITE" id="PS50056">
    <property type="entry name" value="TYR_PHOSPHATASE_2"/>
    <property type="match status" value="1"/>
</dbReference>
<organism evidence="6">
    <name type="scientific">Anisakis simplex</name>
    <name type="common">Herring worm</name>
    <dbReference type="NCBI Taxonomy" id="6269"/>
    <lineage>
        <taxon>Eukaryota</taxon>
        <taxon>Metazoa</taxon>
        <taxon>Ecdysozoa</taxon>
        <taxon>Nematoda</taxon>
        <taxon>Chromadorea</taxon>
        <taxon>Rhabditida</taxon>
        <taxon>Spirurina</taxon>
        <taxon>Ascaridomorpha</taxon>
        <taxon>Ascaridoidea</taxon>
        <taxon>Anisakidae</taxon>
        <taxon>Anisakis</taxon>
        <taxon>Anisakis simplex complex</taxon>
    </lineage>
</organism>
<name>A0A0M3KH80_ANISI</name>
<dbReference type="AlphaFoldDB" id="A0A0M3KH80"/>
<evidence type="ECO:0000259" key="4">
    <source>
        <dbReference type="PROSITE" id="PS50054"/>
    </source>
</evidence>
<dbReference type="InterPro" id="IPR020422">
    <property type="entry name" value="TYR_PHOSPHATASE_DUAL_dom"/>
</dbReference>
<keyword evidence="2" id="KW-0378">Hydrolase</keyword>
<dbReference type="PANTHER" id="PTHR45961:SF3">
    <property type="entry name" value="DUAL SPECIFICITY PROTEIN PHOSPHATASE 14"/>
    <property type="match status" value="1"/>
</dbReference>
<dbReference type="SMART" id="SM00195">
    <property type="entry name" value="DSPc"/>
    <property type="match status" value="1"/>
</dbReference>
<proteinExistence type="inferred from homology"/>
<dbReference type="PROSITE" id="PS50054">
    <property type="entry name" value="TYR_PHOSPHATASE_DUAL"/>
    <property type="match status" value="1"/>
</dbReference>
<protein>
    <submittedName>
        <fullName evidence="6">Protein-tyrosine-phosphatase</fullName>
    </submittedName>
</protein>
<evidence type="ECO:0000256" key="3">
    <source>
        <dbReference type="ARBA" id="ARBA00022912"/>
    </source>
</evidence>
<dbReference type="InterPro" id="IPR052103">
    <property type="entry name" value="Dual_spec_Phospatases"/>
</dbReference>
<dbReference type="CDD" id="cd14514">
    <property type="entry name" value="DUSP14-like"/>
    <property type="match status" value="1"/>
</dbReference>
<comment type="similarity">
    <text evidence="1">Belongs to the protein-tyrosine phosphatase family. Non-receptor class dual specificity subfamily.</text>
</comment>
<dbReference type="Gene3D" id="3.90.190.10">
    <property type="entry name" value="Protein tyrosine phosphatase superfamily"/>
    <property type="match status" value="1"/>
</dbReference>
<sequence length="152" mass="17156">LNQLGITSVIDATNIPSNPQYQGIEYLRTPLDDDVISNITQYFVKVADFVESTRSKGGKTLIFCAAGISRSAALCMMSLVINEKMTLRDSFYEIHQKRPFISPNIGFWRQMIDFEETQNGKSSVRLLRGMRRPLPDVYVNKPQTNSSVKSTS</sequence>
<dbReference type="GO" id="GO:0005737">
    <property type="term" value="C:cytoplasm"/>
    <property type="evidence" value="ECO:0007669"/>
    <property type="project" value="TreeGrafter"/>
</dbReference>
<feature type="domain" description="Tyrosine specific protein phosphatases" evidence="5">
    <location>
        <begin position="41"/>
        <end position="99"/>
    </location>
</feature>
<evidence type="ECO:0000259" key="5">
    <source>
        <dbReference type="PROSITE" id="PS50056"/>
    </source>
</evidence>
<keyword evidence="3" id="KW-0904">Protein phosphatase</keyword>
<feature type="domain" description="Tyrosine-protein phosphatase" evidence="4">
    <location>
        <begin position="1"/>
        <end position="120"/>
    </location>
</feature>